<name>D4DSV9_NEIEG</name>
<proteinExistence type="predicted"/>
<evidence type="ECO:0000256" key="1">
    <source>
        <dbReference type="SAM" id="MobiDB-lite"/>
    </source>
</evidence>
<dbReference type="AlphaFoldDB" id="D4DSV9"/>
<accession>D4DSV9</accession>
<feature type="region of interest" description="Disordered" evidence="1">
    <location>
        <begin position="1"/>
        <end position="43"/>
    </location>
</feature>
<evidence type="ECO:0000313" key="2">
    <source>
        <dbReference type="EMBL" id="EFE49143.1"/>
    </source>
</evidence>
<evidence type="ECO:0000313" key="3">
    <source>
        <dbReference type="Proteomes" id="UP000005536"/>
    </source>
</evidence>
<gene>
    <name evidence="2" type="ORF">NEIELOOT_02155</name>
</gene>
<dbReference type="Proteomes" id="UP000005536">
    <property type="component" value="Unassembled WGS sequence"/>
</dbReference>
<protein>
    <submittedName>
        <fullName evidence="2">Uncharacterized protein</fullName>
    </submittedName>
</protein>
<dbReference type="EMBL" id="ADBF01000227">
    <property type="protein sequence ID" value="EFE49143.1"/>
    <property type="molecule type" value="Genomic_DNA"/>
</dbReference>
<comment type="caution">
    <text evidence="2">The sequence shown here is derived from an EMBL/GenBank/DDBJ whole genome shotgun (WGS) entry which is preliminary data.</text>
</comment>
<sequence length="43" mass="5050">MQSWRPSETEQRVSDGLSFFRRPHPHTRLPPPPTPRYTGTFPT</sequence>
<reference evidence="2 3" key="1">
    <citation type="submission" date="2010-02" db="EMBL/GenBank/DDBJ databases">
        <authorList>
            <person name="Weinstock G."/>
            <person name="Sodergren E."/>
            <person name="Clifton S."/>
            <person name="Fulton L."/>
            <person name="Fulton B."/>
            <person name="Courtney L."/>
            <person name="Fronick C."/>
            <person name="Harrison M."/>
            <person name="Strong C."/>
            <person name="Farmer C."/>
            <person name="Delahaunty K."/>
            <person name="Markovic C."/>
            <person name="Hall O."/>
            <person name="Minx P."/>
            <person name="Tomlinson C."/>
            <person name="Mitreva M."/>
            <person name="Nelson J."/>
            <person name="Hou S."/>
            <person name="Wollam A."/>
            <person name="Pepin K.H."/>
            <person name="Johnson M."/>
            <person name="Bhonagiri V."/>
            <person name="Zhang X."/>
            <person name="Suruliraj S."/>
            <person name="Warren W."/>
            <person name="Chinwalla A."/>
            <person name="Mardis E.R."/>
            <person name="Wilson R.K."/>
        </authorList>
    </citation>
    <scope>NUCLEOTIDE SEQUENCE [LARGE SCALE GENOMIC DNA]</scope>
    <source>
        <strain evidence="2 3">ATCC 29315</strain>
    </source>
</reference>
<organism evidence="2 3">
    <name type="scientific">Neisseria elongata subsp. glycolytica ATCC 29315</name>
    <dbReference type="NCBI Taxonomy" id="546263"/>
    <lineage>
        <taxon>Bacteria</taxon>
        <taxon>Pseudomonadati</taxon>
        <taxon>Pseudomonadota</taxon>
        <taxon>Betaproteobacteria</taxon>
        <taxon>Neisseriales</taxon>
        <taxon>Neisseriaceae</taxon>
        <taxon>Neisseria</taxon>
    </lineage>
</organism>